<evidence type="ECO:0000313" key="2">
    <source>
        <dbReference type="Proteomes" id="UP000828048"/>
    </source>
</evidence>
<dbReference type="EMBL" id="CM037151">
    <property type="protein sequence ID" value="KAH7842090.1"/>
    <property type="molecule type" value="Genomic_DNA"/>
</dbReference>
<reference evidence="1 2" key="1">
    <citation type="journal article" date="2021" name="Hortic Res">
        <title>High-quality reference genome and annotation aids understanding of berry development for evergreen blueberry (Vaccinium darrowii).</title>
        <authorList>
            <person name="Yu J."/>
            <person name="Hulse-Kemp A.M."/>
            <person name="Babiker E."/>
            <person name="Staton M."/>
        </authorList>
    </citation>
    <scope>NUCLEOTIDE SEQUENCE [LARGE SCALE GENOMIC DNA]</scope>
    <source>
        <strain evidence="2">cv. NJ 8807/NJ 8810</strain>
        <tissue evidence="1">Young leaf</tissue>
    </source>
</reference>
<dbReference type="Proteomes" id="UP000828048">
    <property type="component" value="Chromosome 1"/>
</dbReference>
<sequence length="114" mass="12701">MSEGLNGVQANEGGANQTTTTTRDSDDNQYSISRILGRRPWHFQPNKSSASSSSSSKSKGRQPMVCVVCLEDCREEDQQMMMELPCSHRFHSKCLLPWLASHPDCPSCRSPVQI</sequence>
<gene>
    <name evidence="1" type="ORF">Vadar_001389</name>
</gene>
<organism evidence="1 2">
    <name type="scientific">Vaccinium darrowii</name>
    <dbReference type="NCBI Taxonomy" id="229202"/>
    <lineage>
        <taxon>Eukaryota</taxon>
        <taxon>Viridiplantae</taxon>
        <taxon>Streptophyta</taxon>
        <taxon>Embryophyta</taxon>
        <taxon>Tracheophyta</taxon>
        <taxon>Spermatophyta</taxon>
        <taxon>Magnoliopsida</taxon>
        <taxon>eudicotyledons</taxon>
        <taxon>Gunneridae</taxon>
        <taxon>Pentapetalae</taxon>
        <taxon>asterids</taxon>
        <taxon>Ericales</taxon>
        <taxon>Ericaceae</taxon>
        <taxon>Vaccinioideae</taxon>
        <taxon>Vaccinieae</taxon>
        <taxon>Vaccinium</taxon>
    </lineage>
</organism>
<proteinExistence type="predicted"/>
<keyword evidence="2" id="KW-1185">Reference proteome</keyword>
<protein>
    <submittedName>
        <fullName evidence="1">Uncharacterized protein</fullName>
    </submittedName>
</protein>
<comment type="caution">
    <text evidence="1">The sequence shown here is derived from an EMBL/GenBank/DDBJ whole genome shotgun (WGS) entry which is preliminary data.</text>
</comment>
<accession>A0ACB7XNK1</accession>
<evidence type="ECO:0000313" key="1">
    <source>
        <dbReference type="EMBL" id="KAH7842090.1"/>
    </source>
</evidence>
<name>A0ACB7XNK1_9ERIC</name>